<reference evidence="1" key="1">
    <citation type="submission" date="2023-09" db="EMBL/GenBank/DDBJ databases">
        <title>Acinetobacter soli.</title>
        <authorList>
            <person name="Kim B."/>
            <person name="Kim D."/>
            <person name="Park D."/>
        </authorList>
    </citation>
    <scope>NUCLEOTIDE SEQUENCE</scope>
    <source>
        <strain evidence="1">2023.05</strain>
    </source>
</reference>
<proteinExistence type="predicted"/>
<evidence type="ECO:0000313" key="1">
    <source>
        <dbReference type="EMBL" id="WND04507.1"/>
    </source>
</evidence>
<evidence type="ECO:0000313" key="2">
    <source>
        <dbReference type="Proteomes" id="UP001256400"/>
    </source>
</evidence>
<dbReference type="RefSeq" id="WP_310864688.1">
    <property type="nucleotide sequence ID" value="NZ_CP134206.1"/>
</dbReference>
<dbReference type="Proteomes" id="UP001256400">
    <property type="component" value="Chromosome"/>
</dbReference>
<sequence length="179" mass="20555">MIWLSILSAMKRFFYVCLKWILENKRWALIIVLLICCLFQSYQVNKLAGQVKDLKQQYVDYMTQQQLATEKSKAQAAQNERRWADQITKAEQNYNAKIKQIQSDADSARSSADSLSKQLSIAKQRVSTAPRETVIEYANTNSDVLESCITEYRTVAKKADEHAADAERVVKAWPEKALE</sequence>
<organism evidence="1 2">
    <name type="scientific">Acinetobacter soli</name>
    <dbReference type="NCBI Taxonomy" id="487316"/>
    <lineage>
        <taxon>Bacteria</taxon>
        <taxon>Pseudomonadati</taxon>
        <taxon>Pseudomonadota</taxon>
        <taxon>Gammaproteobacteria</taxon>
        <taxon>Moraxellales</taxon>
        <taxon>Moraxellaceae</taxon>
        <taxon>Acinetobacter</taxon>
    </lineage>
</organism>
<dbReference type="AlphaFoldDB" id="A0AB38YSU7"/>
<accession>A0AB38YSU7</accession>
<gene>
    <name evidence="1" type="ORF">RHP80_09720</name>
</gene>
<name>A0AB38YSU7_9GAMM</name>
<protein>
    <submittedName>
        <fullName evidence="1">Uncharacterized protein</fullName>
    </submittedName>
</protein>
<dbReference type="EMBL" id="CP134206">
    <property type="protein sequence ID" value="WND04507.1"/>
    <property type="molecule type" value="Genomic_DNA"/>
</dbReference>